<sequence length="106" mass="11730">MTTVTYNCLVAFSFRCCQISFARSVSPQYPNNKAICTGTTTTSRGSAISNAQYLKHNHFPADRQLMEIPKNTKIPSRDLLPCPVSTLPRSQTPASSTMPRNHRGVN</sequence>
<keyword evidence="3" id="KW-1185">Reference proteome</keyword>
<feature type="region of interest" description="Disordered" evidence="1">
    <location>
        <begin position="70"/>
        <end position="106"/>
    </location>
</feature>
<proteinExistence type="predicted"/>
<evidence type="ECO:0000313" key="3">
    <source>
        <dbReference type="Proteomes" id="UP000828390"/>
    </source>
</evidence>
<evidence type="ECO:0000256" key="1">
    <source>
        <dbReference type="SAM" id="MobiDB-lite"/>
    </source>
</evidence>
<feature type="compositionally biased region" description="Polar residues" evidence="1">
    <location>
        <begin position="87"/>
        <end position="99"/>
    </location>
</feature>
<dbReference type="Proteomes" id="UP000828390">
    <property type="component" value="Unassembled WGS sequence"/>
</dbReference>
<evidence type="ECO:0000313" key="2">
    <source>
        <dbReference type="EMBL" id="KAH3878916.1"/>
    </source>
</evidence>
<dbReference type="EMBL" id="JAIWYP010000001">
    <property type="protein sequence ID" value="KAH3878916.1"/>
    <property type="molecule type" value="Genomic_DNA"/>
</dbReference>
<accession>A0A9D4MMB9</accession>
<gene>
    <name evidence="2" type="ORF">DPMN_002817</name>
</gene>
<organism evidence="2 3">
    <name type="scientific">Dreissena polymorpha</name>
    <name type="common">Zebra mussel</name>
    <name type="synonym">Mytilus polymorpha</name>
    <dbReference type="NCBI Taxonomy" id="45954"/>
    <lineage>
        <taxon>Eukaryota</taxon>
        <taxon>Metazoa</taxon>
        <taxon>Spiralia</taxon>
        <taxon>Lophotrochozoa</taxon>
        <taxon>Mollusca</taxon>
        <taxon>Bivalvia</taxon>
        <taxon>Autobranchia</taxon>
        <taxon>Heteroconchia</taxon>
        <taxon>Euheterodonta</taxon>
        <taxon>Imparidentia</taxon>
        <taxon>Neoheterodontei</taxon>
        <taxon>Myida</taxon>
        <taxon>Dreissenoidea</taxon>
        <taxon>Dreissenidae</taxon>
        <taxon>Dreissena</taxon>
    </lineage>
</organism>
<protein>
    <submittedName>
        <fullName evidence="2">Uncharacterized protein</fullName>
    </submittedName>
</protein>
<name>A0A9D4MMB9_DREPO</name>
<reference evidence="2" key="1">
    <citation type="journal article" date="2019" name="bioRxiv">
        <title>The Genome of the Zebra Mussel, Dreissena polymorpha: A Resource for Invasive Species Research.</title>
        <authorList>
            <person name="McCartney M.A."/>
            <person name="Auch B."/>
            <person name="Kono T."/>
            <person name="Mallez S."/>
            <person name="Zhang Y."/>
            <person name="Obille A."/>
            <person name="Becker A."/>
            <person name="Abrahante J.E."/>
            <person name="Garbe J."/>
            <person name="Badalamenti J.P."/>
            <person name="Herman A."/>
            <person name="Mangelson H."/>
            <person name="Liachko I."/>
            <person name="Sullivan S."/>
            <person name="Sone E.D."/>
            <person name="Koren S."/>
            <person name="Silverstein K.A.T."/>
            <person name="Beckman K.B."/>
            <person name="Gohl D.M."/>
        </authorList>
    </citation>
    <scope>NUCLEOTIDE SEQUENCE</scope>
    <source>
        <strain evidence="2">Duluth1</strain>
        <tissue evidence="2">Whole animal</tissue>
    </source>
</reference>
<reference evidence="2" key="2">
    <citation type="submission" date="2020-11" db="EMBL/GenBank/DDBJ databases">
        <authorList>
            <person name="McCartney M.A."/>
            <person name="Auch B."/>
            <person name="Kono T."/>
            <person name="Mallez S."/>
            <person name="Becker A."/>
            <person name="Gohl D.M."/>
            <person name="Silverstein K.A.T."/>
            <person name="Koren S."/>
            <person name="Bechman K.B."/>
            <person name="Herman A."/>
            <person name="Abrahante J.E."/>
            <person name="Garbe J."/>
        </authorList>
    </citation>
    <scope>NUCLEOTIDE SEQUENCE</scope>
    <source>
        <strain evidence="2">Duluth1</strain>
        <tissue evidence="2">Whole animal</tissue>
    </source>
</reference>
<comment type="caution">
    <text evidence="2">The sequence shown here is derived from an EMBL/GenBank/DDBJ whole genome shotgun (WGS) entry which is preliminary data.</text>
</comment>
<dbReference type="AlphaFoldDB" id="A0A9D4MMB9"/>